<feature type="compositionally biased region" description="Basic and acidic residues" evidence="1">
    <location>
        <begin position="335"/>
        <end position="354"/>
    </location>
</feature>
<feature type="compositionally biased region" description="Basic and acidic residues" evidence="1">
    <location>
        <begin position="172"/>
        <end position="183"/>
    </location>
</feature>
<feature type="region of interest" description="Disordered" evidence="1">
    <location>
        <begin position="1"/>
        <end position="112"/>
    </location>
</feature>
<dbReference type="EMBL" id="JAGSYN010000271">
    <property type="protein sequence ID" value="KAG7660974.1"/>
    <property type="molecule type" value="Genomic_DNA"/>
</dbReference>
<reference evidence="2 3" key="1">
    <citation type="journal article" date="2021" name="DNA Res.">
        <title>Genome analysis of Candida subhashii reveals its hybrid nature and dual mitochondrial genome conformations.</title>
        <authorList>
            <person name="Mixao V."/>
            <person name="Hegedusova E."/>
            <person name="Saus E."/>
            <person name="Pryszcz L.P."/>
            <person name="Cillingova A."/>
            <person name="Nosek J."/>
            <person name="Gabaldon T."/>
        </authorList>
    </citation>
    <scope>NUCLEOTIDE SEQUENCE [LARGE SCALE GENOMIC DNA]</scope>
    <source>
        <strain evidence="2 3">CBS 10753</strain>
    </source>
</reference>
<evidence type="ECO:0000256" key="1">
    <source>
        <dbReference type="SAM" id="MobiDB-lite"/>
    </source>
</evidence>
<gene>
    <name evidence="2" type="ORF">J8A68_005494</name>
</gene>
<evidence type="ECO:0000313" key="2">
    <source>
        <dbReference type="EMBL" id="KAG7660974.1"/>
    </source>
</evidence>
<dbReference type="InterPro" id="IPR006708">
    <property type="entry name" value="Pex19"/>
</dbReference>
<dbReference type="GO" id="GO:0045046">
    <property type="term" value="P:protein import into peroxisome membrane"/>
    <property type="evidence" value="ECO:0007669"/>
    <property type="project" value="TreeGrafter"/>
</dbReference>
<feature type="compositionally biased region" description="Low complexity" evidence="1">
    <location>
        <begin position="72"/>
        <end position="90"/>
    </location>
</feature>
<dbReference type="Pfam" id="PF04614">
    <property type="entry name" value="Pex19"/>
    <property type="match status" value="1"/>
</dbReference>
<name>A0A8J5Q2X1_9ASCO</name>
<organism evidence="2 3">
    <name type="scientific">[Candida] subhashii</name>
    <dbReference type="NCBI Taxonomy" id="561895"/>
    <lineage>
        <taxon>Eukaryota</taxon>
        <taxon>Fungi</taxon>
        <taxon>Dikarya</taxon>
        <taxon>Ascomycota</taxon>
        <taxon>Saccharomycotina</taxon>
        <taxon>Pichiomycetes</taxon>
        <taxon>Debaryomycetaceae</taxon>
        <taxon>Spathaspora</taxon>
    </lineage>
</organism>
<feature type="compositionally biased region" description="Low complexity" evidence="1">
    <location>
        <begin position="1"/>
        <end position="14"/>
    </location>
</feature>
<protein>
    <submittedName>
        <fullName evidence="2">PEX19</fullName>
    </submittedName>
</protein>
<comment type="caution">
    <text evidence="2">The sequence shown here is derived from an EMBL/GenBank/DDBJ whole genome shotgun (WGS) entry which is preliminary data.</text>
</comment>
<dbReference type="AlphaFoldDB" id="A0A8J5Q2X1"/>
<proteinExistence type="predicted"/>
<dbReference type="GO" id="GO:0033328">
    <property type="term" value="F:peroxisome membrane targeting sequence binding"/>
    <property type="evidence" value="ECO:0007669"/>
    <property type="project" value="TreeGrafter"/>
</dbReference>
<feature type="region of interest" description="Disordered" evidence="1">
    <location>
        <begin position="311"/>
        <end position="354"/>
    </location>
</feature>
<dbReference type="Proteomes" id="UP000694255">
    <property type="component" value="Unassembled WGS sequence"/>
</dbReference>
<dbReference type="PANTHER" id="PTHR12774:SF2">
    <property type="entry name" value="PEROXISOMAL BIOGENESIS FACTOR 19"/>
    <property type="match status" value="1"/>
</dbReference>
<sequence>MSTDTQTQQEEITINKATPVADPPVETPVESAAPVVPETKEVPTATTNNNEDDLDDLDDLLDDFADEVLSKPPGASTATTGTPAVGPSATHSVHGDNNEEAKDPTRPLEADFQSGIADLIKDLNIEDPDTQKQFEQLVADFELNHRQEVEAEEKKPANFEYVMKETMERLKKSGETVDEKIKNDPMGGNPEDMLTQLLAGLGGDGGEGSVGDLDMSKLLVDMLEQLSSKEILYEPIKDLNSKFPEYLQKNKDSLEDGQYRIYQQQYEMTNQILAVFDASDYNDGDKQKRDQVNVLLEALQELGQPPAEIVGEVGDLPGFGGGAGGVPGSDSLNFSEKDLPPGFDKQLEEGCKQQ</sequence>
<keyword evidence="3" id="KW-1185">Reference proteome</keyword>
<evidence type="ECO:0000313" key="3">
    <source>
        <dbReference type="Proteomes" id="UP000694255"/>
    </source>
</evidence>
<feature type="compositionally biased region" description="Acidic residues" evidence="1">
    <location>
        <begin position="50"/>
        <end position="66"/>
    </location>
</feature>
<dbReference type="RefSeq" id="XP_049261207.1">
    <property type="nucleotide sequence ID" value="XM_049409567.1"/>
</dbReference>
<feature type="compositionally biased region" description="Gly residues" evidence="1">
    <location>
        <begin position="317"/>
        <end position="327"/>
    </location>
</feature>
<dbReference type="GeneID" id="73472294"/>
<dbReference type="OrthoDB" id="21292at2759"/>
<feature type="compositionally biased region" description="Basic and acidic residues" evidence="1">
    <location>
        <begin position="93"/>
        <end position="109"/>
    </location>
</feature>
<dbReference type="GO" id="GO:0005778">
    <property type="term" value="C:peroxisomal membrane"/>
    <property type="evidence" value="ECO:0007669"/>
    <property type="project" value="TreeGrafter"/>
</dbReference>
<accession>A0A8J5Q2X1</accession>
<feature type="region of interest" description="Disordered" evidence="1">
    <location>
        <begin position="172"/>
        <end position="191"/>
    </location>
</feature>
<dbReference type="PANTHER" id="PTHR12774">
    <property type="entry name" value="PEROXISOMAL BIOGENESIS FACTOR 19"/>
    <property type="match status" value="1"/>
</dbReference>